<dbReference type="Pfam" id="PF12937">
    <property type="entry name" value="F-box-like"/>
    <property type="match status" value="1"/>
</dbReference>
<gene>
    <name evidence="2" type="ORF">HGRIS_008671</name>
</gene>
<sequence>MTAEHTLPTELIVQVLSYLAKPQLAVCRLTCKAFDAEIRPRFYRTISWDIAITRGGDPLADRTYAAGAHAQELTVSIRFSGYTVGPTVQRLLRETPIVSPADDPIARLDATYSDETARAMIPDTLQGVLLNAISLSHFLRTFPENLPNLQSCRSDYINSLGPYGPLLLEGLAKLPLFKSLSIYSDSPLKYPLPLHLFSTLESITLYGMSGPFLNFLLRNVPILLERNPNLTSMSIGHPNGDAHLGEMVELLEMLVPTYASTIRKPLKELKILGFGVTVQPQSIAQFRHLTSLELRSYPNPRIRSSHDTLLAGLEAENIHLRHLTIDSVSTALISYLTSYRGLTSLTILGALASGHLVNTNLLADQFHSQVLPRHALTLTQLSIKAKLGTRWCFGEHNADAFAQCVTLQDLKVTLLFPDNFSEKGEFIIFVLQSAGRLPSLRKLEVHFLGVGKARRIPTNNDLVIDQWVAIMDRALVDEIRQMGFCHPHRYPQEVVLDGETFVWLDSMSGGHQYVRI</sequence>
<dbReference type="EMBL" id="JASNQZ010000011">
    <property type="protein sequence ID" value="KAL0952022.1"/>
    <property type="molecule type" value="Genomic_DNA"/>
</dbReference>
<proteinExistence type="predicted"/>
<dbReference type="CDD" id="cd09917">
    <property type="entry name" value="F-box_SF"/>
    <property type="match status" value="1"/>
</dbReference>
<protein>
    <recommendedName>
        <fullName evidence="1">F-box domain-containing protein</fullName>
    </recommendedName>
</protein>
<organism evidence="2 3">
    <name type="scientific">Hohenbuehelia grisea</name>
    <dbReference type="NCBI Taxonomy" id="104357"/>
    <lineage>
        <taxon>Eukaryota</taxon>
        <taxon>Fungi</taxon>
        <taxon>Dikarya</taxon>
        <taxon>Basidiomycota</taxon>
        <taxon>Agaricomycotina</taxon>
        <taxon>Agaricomycetes</taxon>
        <taxon>Agaricomycetidae</taxon>
        <taxon>Agaricales</taxon>
        <taxon>Pleurotineae</taxon>
        <taxon>Pleurotaceae</taxon>
        <taxon>Hohenbuehelia</taxon>
    </lineage>
</organism>
<reference evidence="3" key="1">
    <citation type="submission" date="2024-06" db="EMBL/GenBank/DDBJ databases">
        <title>Multi-omics analyses provide insights into the biosynthesis of the anticancer antibiotic pleurotin in Hohenbuehelia grisea.</title>
        <authorList>
            <person name="Weaver J.A."/>
            <person name="Alberti F."/>
        </authorList>
    </citation>
    <scope>NUCLEOTIDE SEQUENCE [LARGE SCALE GENOMIC DNA]</scope>
    <source>
        <strain evidence="3">T-177</strain>
    </source>
</reference>
<name>A0ABR3J949_9AGAR</name>
<evidence type="ECO:0000313" key="3">
    <source>
        <dbReference type="Proteomes" id="UP001556367"/>
    </source>
</evidence>
<evidence type="ECO:0000259" key="1">
    <source>
        <dbReference type="Pfam" id="PF12937"/>
    </source>
</evidence>
<keyword evidence="3" id="KW-1185">Reference proteome</keyword>
<dbReference type="InterPro" id="IPR001810">
    <property type="entry name" value="F-box_dom"/>
</dbReference>
<feature type="domain" description="F-box" evidence="1">
    <location>
        <begin position="6"/>
        <end position="46"/>
    </location>
</feature>
<dbReference type="InterPro" id="IPR036047">
    <property type="entry name" value="F-box-like_dom_sf"/>
</dbReference>
<accession>A0ABR3J949</accession>
<evidence type="ECO:0000313" key="2">
    <source>
        <dbReference type="EMBL" id="KAL0952022.1"/>
    </source>
</evidence>
<comment type="caution">
    <text evidence="2">The sequence shown here is derived from an EMBL/GenBank/DDBJ whole genome shotgun (WGS) entry which is preliminary data.</text>
</comment>
<dbReference type="SUPFAM" id="SSF81383">
    <property type="entry name" value="F-box domain"/>
    <property type="match status" value="1"/>
</dbReference>
<dbReference type="Proteomes" id="UP001556367">
    <property type="component" value="Unassembled WGS sequence"/>
</dbReference>